<name>A0ABR3QFY6_9TREE</name>
<protein>
    <recommendedName>
        <fullName evidence="4">SMP domain-containing protein</fullName>
    </recommendedName>
</protein>
<feature type="region of interest" description="Disordered" evidence="1">
    <location>
        <begin position="1"/>
        <end position="27"/>
    </location>
</feature>
<proteinExistence type="predicted"/>
<comment type="caution">
    <text evidence="2">The sequence shown here is derived from an EMBL/GenBank/DDBJ whole genome shotgun (WGS) entry which is preliminary data.</text>
</comment>
<organism evidence="2 3">
    <name type="scientific">Vanrija albida</name>
    <dbReference type="NCBI Taxonomy" id="181172"/>
    <lineage>
        <taxon>Eukaryota</taxon>
        <taxon>Fungi</taxon>
        <taxon>Dikarya</taxon>
        <taxon>Basidiomycota</taxon>
        <taxon>Agaricomycotina</taxon>
        <taxon>Tremellomycetes</taxon>
        <taxon>Trichosporonales</taxon>
        <taxon>Trichosporonaceae</taxon>
        <taxon>Vanrija</taxon>
    </lineage>
</organism>
<evidence type="ECO:0000313" key="2">
    <source>
        <dbReference type="EMBL" id="KAL1413638.1"/>
    </source>
</evidence>
<gene>
    <name evidence="2" type="ORF">Q8F55_001416</name>
</gene>
<dbReference type="RefSeq" id="XP_069213582.1">
    <property type="nucleotide sequence ID" value="XM_069350038.1"/>
</dbReference>
<evidence type="ECO:0000313" key="3">
    <source>
        <dbReference type="Proteomes" id="UP001565368"/>
    </source>
</evidence>
<dbReference type="EMBL" id="JBBXJM010000001">
    <property type="protein sequence ID" value="KAL1413638.1"/>
    <property type="molecule type" value="Genomic_DNA"/>
</dbReference>
<keyword evidence="3" id="KW-1185">Reference proteome</keyword>
<reference evidence="2 3" key="1">
    <citation type="submission" date="2023-08" db="EMBL/GenBank/DDBJ databases">
        <title>Annotated Genome Sequence of Vanrija albida AlHP1.</title>
        <authorList>
            <person name="Herzog R."/>
        </authorList>
    </citation>
    <scope>NUCLEOTIDE SEQUENCE [LARGE SCALE GENOMIC DNA]</scope>
    <source>
        <strain evidence="2 3">AlHP1</strain>
    </source>
</reference>
<evidence type="ECO:0008006" key="4">
    <source>
        <dbReference type="Google" id="ProtNLM"/>
    </source>
</evidence>
<accession>A0ABR3QFY6</accession>
<sequence>MSSNKPEITPKDIINDSAVTSLETGRQTATMDDIVKYEREQAAKKAAAAKAEGKPELGGALGGGF</sequence>
<feature type="compositionally biased region" description="Polar residues" evidence="1">
    <location>
        <begin position="17"/>
        <end position="27"/>
    </location>
</feature>
<dbReference type="GeneID" id="95982459"/>
<dbReference type="Proteomes" id="UP001565368">
    <property type="component" value="Unassembled WGS sequence"/>
</dbReference>
<evidence type="ECO:0000256" key="1">
    <source>
        <dbReference type="SAM" id="MobiDB-lite"/>
    </source>
</evidence>